<dbReference type="InterPro" id="IPR036206">
    <property type="entry name" value="ThiamineP_synth_sf"/>
</dbReference>
<comment type="pathway">
    <text evidence="3 14">Cofactor biosynthesis; thiamine diphosphate biosynthesis; thiamine phosphate from 4-amino-2-methyl-5-diphosphomethylpyrimidine and 4-methyl-5-(2-phosphoethyl)-thiazole: step 1/1.</text>
</comment>
<dbReference type="InterPro" id="IPR013785">
    <property type="entry name" value="Aldolase_TIM"/>
</dbReference>
<comment type="catalytic activity">
    <reaction evidence="13 14">
        <text>2-[(2R,5Z)-2-carboxy-4-methylthiazol-5(2H)-ylidene]ethyl phosphate + 4-amino-2-methyl-5-(diphosphooxymethyl)pyrimidine + 2 H(+) = thiamine phosphate + CO2 + diphosphate</text>
        <dbReference type="Rhea" id="RHEA:47844"/>
        <dbReference type="ChEBI" id="CHEBI:15378"/>
        <dbReference type="ChEBI" id="CHEBI:16526"/>
        <dbReference type="ChEBI" id="CHEBI:33019"/>
        <dbReference type="ChEBI" id="CHEBI:37575"/>
        <dbReference type="ChEBI" id="CHEBI:57841"/>
        <dbReference type="ChEBI" id="CHEBI:62899"/>
        <dbReference type="EC" id="2.5.1.3"/>
    </reaction>
</comment>
<name>A0ABS8F3M0_9FIRM</name>
<comment type="caution">
    <text evidence="17">The sequence shown here is derived from an EMBL/GenBank/DDBJ whole genome shotgun (WGS) entry which is preliminary data.</text>
</comment>
<dbReference type="Proteomes" id="UP001198241">
    <property type="component" value="Unassembled WGS sequence"/>
</dbReference>
<evidence type="ECO:0000256" key="12">
    <source>
        <dbReference type="ARBA" id="ARBA00047851"/>
    </source>
</evidence>
<feature type="binding site" evidence="15">
    <location>
        <position position="54"/>
    </location>
    <ligand>
        <name>substrate</name>
    </ligand>
</feature>
<gene>
    <name evidence="15 17" type="primary">thiM</name>
    <name evidence="14" type="synonym">thiE</name>
    <name evidence="17" type="ORF">LKD20_07870</name>
</gene>
<feature type="binding site" evidence="14">
    <location>
        <position position="365"/>
    </location>
    <ligand>
        <name>4-amino-2-methyl-5-(diphosphooxymethyl)pyrimidine</name>
        <dbReference type="ChEBI" id="CHEBI:57841"/>
    </ligand>
</feature>
<dbReference type="InterPro" id="IPR034291">
    <property type="entry name" value="TMP_synthase"/>
</dbReference>
<feature type="domain" description="Thiamine phosphate synthase/TenI" evidence="16">
    <location>
        <begin position="298"/>
        <end position="484"/>
    </location>
</feature>
<protein>
    <recommendedName>
        <fullName evidence="14 15">Multifunctional fusion protein</fullName>
    </recommendedName>
    <domain>
        <recommendedName>
            <fullName evidence="14">Thiamine-phosphate synthase</fullName>
            <shortName evidence="14">TP synthase</shortName>
            <shortName evidence="14">TPS</shortName>
            <ecNumber evidence="14">2.5.1.3</ecNumber>
        </recommendedName>
        <alternativeName>
            <fullName evidence="14">Thiamine-phosphate pyrophosphorylase</fullName>
            <shortName evidence="14">TMP pyrophosphorylase</shortName>
            <shortName evidence="14">TMP-PPase</shortName>
        </alternativeName>
    </domain>
    <domain>
        <recommendedName>
            <fullName evidence="15">Hydroxyethylthiazole kinase</fullName>
            <ecNumber evidence="15">2.7.1.50</ecNumber>
        </recommendedName>
        <alternativeName>
            <fullName evidence="15">4-methyl-5-beta-hydroxyethylthiazole kinase</fullName>
            <shortName evidence="15">TH kinase</shortName>
            <shortName evidence="15">Thz kinase</shortName>
        </alternativeName>
    </domain>
</protein>
<comment type="function">
    <text evidence="15">Catalyzes the phosphorylation of the hydroxyl group of 4-methyl-5-beta-hydroxyethylthiazole (THZ).</text>
</comment>
<evidence type="ECO:0000313" key="18">
    <source>
        <dbReference type="Proteomes" id="UP001198241"/>
    </source>
</evidence>
<dbReference type="EMBL" id="JAJEQD010000016">
    <property type="protein sequence ID" value="MCC2157053.1"/>
    <property type="molecule type" value="Genomic_DNA"/>
</dbReference>
<dbReference type="SUPFAM" id="SSF53613">
    <property type="entry name" value="Ribokinase-like"/>
    <property type="match status" value="1"/>
</dbReference>
<dbReference type="InterPro" id="IPR022998">
    <property type="entry name" value="ThiamineP_synth_TenI"/>
</dbReference>
<comment type="cofactor">
    <cofactor evidence="14">
        <name>Mg(2+)</name>
        <dbReference type="ChEBI" id="CHEBI:18420"/>
    </cofactor>
    <text evidence="14">Binds 1 Mg(2+) ion per subunit.</text>
</comment>
<keyword evidence="18" id="KW-1185">Reference proteome</keyword>
<evidence type="ECO:0000259" key="16">
    <source>
        <dbReference type="Pfam" id="PF02581"/>
    </source>
</evidence>
<evidence type="ECO:0000256" key="5">
    <source>
        <dbReference type="ARBA" id="ARBA00022723"/>
    </source>
</evidence>
<dbReference type="EC" id="2.7.1.50" evidence="15"/>
<evidence type="ECO:0000256" key="8">
    <source>
        <dbReference type="ARBA" id="ARBA00022840"/>
    </source>
</evidence>
<dbReference type="Pfam" id="PF02110">
    <property type="entry name" value="HK"/>
    <property type="match status" value="1"/>
</dbReference>
<dbReference type="NCBIfam" id="TIGR00693">
    <property type="entry name" value="thiE"/>
    <property type="match status" value="1"/>
</dbReference>
<comment type="function">
    <text evidence="14">Condenses 4-methyl-5-(beta-hydroxyethyl)thiazole monophosphate (THZ-P) and 2-methyl-4-amino-5-hydroxymethyl pyrimidine pyrophosphate (HMP-PP) to form thiamine monophosphate (TMP).</text>
</comment>
<keyword evidence="10 14" id="KW-0784">Thiamine biosynthesis</keyword>
<evidence type="ECO:0000256" key="14">
    <source>
        <dbReference type="HAMAP-Rule" id="MF_00097"/>
    </source>
</evidence>
<evidence type="ECO:0000256" key="1">
    <source>
        <dbReference type="ARBA" id="ARBA00001771"/>
    </source>
</evidence>
<dbReference type="RefSeq" id="WP_227721389.1">
    <property type="nucleotide sequence ID" value="NZ_JAJEQD010000016.1"/>
</dbReference>
<dbReference type="CDD" id="cd00564">
    <property type="entry name" value="TMP_TenI"/>
    <property type="match status" value="1"/>
</dbReference>
<feature type="binding site" evidence="14">
    <location>
        <position position="366"/>
    </location>
    <ligand>
        <name>Mg(2+)</name>
        <dbReference type="ChEBI" id="CHEBI:18420"/>
    </ligand>
</feature>
<proteinExistence type="inferred from homology"/>
<feature type="binding site" evidence="15">
    <location>
        <position position="184"/>
    </location>
    <ligand>
        <name>ATP</name>
        <dbReference type="ChEBI" id="CHEBI:30616"/>
    </ligand>
</feature>
<evidence type="ECO:0000256" key="4">
    <source>
        <dbReference type="ARBA" id="ARBA00022679"/>
    </source>
</evidence>
<evidence type="ECO:0000256" key="13">
    <source>
        <dbReference type="ARBA" id="ARBA00047883"/>
    </source>
</evidence>
<keyword evidence="9 14" id="KW-0460">Magnesium</keyword>
<feature type="binding site" evidence="15">
    <location>
        <position position="211"/>
    </location>
    <ligand>
        <name>substrate</name>
    </ligand>
</feature>
<dbReference type="HAMAP" id="MF_00097">
    <property type="entry name" value="TMP_synthase"/>
    <property type="match status" value="1"/>
</dbReference>
<dbReference type="NCBIfam" id="NF006830">
    <property type="entry name" value="PRK09355.1"/>
    <property type="match status" value="1"/>
</dbReference>
<feature type="binding site" evidence="14">
    <location>
        <position position="432"/>
    </location>
    <ligand>
        <name>4-amino-2-methyl-5-(diphosphooxymethyl)pyrimidine</name>
        <dbReference type="ChEBI" id="CHEBI:57841"/>
    </ligand>
</feature>
<feature type="binding site" evidence="14">
    <location>
        <begin position="429"/>
        <end position="431"/>
    </location>
    <ligand>
        <name>2-[(2R,5Z)-2-carboxy-4-methylthiazol-5(2H)-ylidene]ethyl phosphate</name>
        <dbReference type="ChEBI" id="CHEBI:62899"/>
    </ligand>
</feature>
<dbReference type="Pfam" id="PF02581">
    <property type="entry name" value="TMP-TENI"/>
    <property type="match status" value="1"/>
</dbReference>
<dbReference type="Gene3D" id="3.20.20.70">
    <property type="entry name" value="Aldolase class I"/>
    <property type="match status" value="1"/>
</dbReference>
<feature type="binding site" evidence="14">
    <location>
        <begin position="481"/>
        <end position="482"/>
    </location>
    <ligand>
        <name>2-[(2R,5Z)-2-carboxy-4-methylthiazol-5(2H)-ylidene]ethyl phosphate</name>
        <dbReference type="ChEBI" id="CHEBI:62899"/>
    </ligand>
</feature>
<dbReference type="Gene3D" id="3.40.1190.20">
    <property type="match status" value="1"/>
</dbReference>
<organism evidence="17 18">
    <name type="scientific">Veillonella fallax</name>
    <dbReference type="NCBI Taxonomy" id="2881272"/>
    <lineage>
        <taxon>Bacteria</taxon>
        <taxon>Bacillati</taxon>
        <taxon>Bacillota</taxon>
        <taxon>Negativicutes</taxon>
        <taxon>Veillonellales</taxon>
        <taxon>Veillonellaceae</taxon>
        <taxon>Veillonella</taxon>
    </lineage>
</organism>
<evidence type="ECO:0000256" key="11">
    <source>
        <dbReference type="ARBA" id="ARBA00047334"/>
    </source>
</evidence>
<evidence type="ECO:0000256" key="3">
    <source>
        <dbReference type="ARBA" id="ARBA00005165"/>
    </source>
</evidence>
<evidence type="ECO:0000256" key="15">
    <source>
        <dbReference type="HAMAP-Rule" id="MF_00228"/>
    </source>
</evidence>
<evidence type="ECO:0000256" key="7">
    <source>
        <dbReference type="ARBA" id="ARBA00022777"/>
    </source>
</evidence>
<feature type="binding site" evidence="14">
    <location>
        <position position="385"/>
    </location>
    <ligand>
        <name>Mg(2+)</name>
        <dbReference type="ChEBI" id="CHEBI:18420"/>
    </ligand>
</feature>
<dbReference type="PANTHER" id="PTHR20857:SF15">
    <property type="entry name" value="THIAMINE-PHOSPHATE SYNTHASE"/>
    <property type="match status" value="1"/>
</dbReference>
<evidence type="ECO:0000256" key="6">
    <source>
        <dbReference type="ARBA" id="ARBA00022741"/>
    </source>
</evidence>
<dbReference type="PRINTS" id="PR01099">
    <property type="entry name" value="HYETHTZKNASE"/>
</dbReference>
<feature type="binding site" evidence="15">
    <location>
        <position position="130"/>
    </location>
    <ligand>
        <name>ATP</name>
        <dbReference type="ChEBI" id="CHEBI:30616"/>
    </ligand>
</feature>
<keyword evidence="5 14" id="KW-0479">Metal-binding</keyword>
<sequence>MTYENPYMKGRTWPELNILETLRQRNPLVICITNDVVRTFTANGLLAIGASPVMSECSEDLKDLIVHASALLINIGTLTPDKVSYYKEAIKLAKTHEVPVVLDPVGCHAGAYRLSVVLDLIKTGNISLLRGNQSEIKAIYDALSPDDTANNSTTGKGVDGAQVEDSAVIAYRLARLINCPVVTTGEEDYISDGIRVFAVPHGHSVMTAVTGTGCLLGAVLAAFFSAYYPCKDSVSIGEFLAYALAYYGLAGESAVQVSGVKPGSFSTAFMDALYTLDDAVLMAENRIRPVVVPDQLQVYFIGGTQDVGLNENRLLSVVEEACRGGVTCFQFREKGMGTLEGQQKLELAQQLQQICAKYNVLYIINDDVDLAVAVNADGVHVGQEDMRLEEVRNLVGHKAVGISIHSIEELHKTVVVYADCVGVGPMYATSSKPDAQEPCGPNRISELQAEGLTLPCVGIGGITLDNAKPILEAGACGVAIISAIAHADNPYEAAQQFKHLVDRAQP</sequence>
<feature type="binding site" evidence="14">
    <location>
        <position position="403"/>
    </location>
    <ligand>
        <name>4-amino-2-methyl-5-(diphosphooxymethyl)pyrimidine</name>
        <dbReference type="ChEBI" id="CHEBI:57841"/>
    </ligand>
</feature>
<evidence type="ECO:0000256" key="2">
    <source>
        <dbReference type="ARBA" id="ARBA00004868"/>
    </source>
</evidence>
<feature type="binding site" evidence="14">
    <location>
        <begin position="330"/>
        <end position="334"/>
    </location>
    <ligand>
        <name>4-amino-2-methyl-5-(diphosphooxymethyl)pyrimidine</name>
        <dbReference type="ChEBI" id="CHEBI:57841"/>
    </ligand>
</feature>
<dbReference type="PANTHER" id="PTHR20857">
    <property type="entry name" value="THIAMINE-PHOSPHATE PYROPHOSPHORYLASE"/>
    <property type="match status" value="1"/>
</dbReference>
<comment type="similarity">
    <text evidence="14">Belongs to the thiamine-phosphate synthase family.</text>
</comment>
<comment type="similarity">
    <text evidence="15">Belongs to the Thz kinase family.</text>
</comment>
<comment type="catalytic activity">
    <reaction evidence="12 14">
        <text>2-(2-carboxy-4-methylthiazol-5-yl)ethyl phosphate + 4-amino-2-methyl-5-(diphosphooxymethyl)pyrimidine + 2 H(+) = thiamine phosphate + CO2 + diphosphate</text>
        <dbReference type="Rhea" id="RHEA:47848"/>
        <dbReference type="ChEBI" id="CHEBI:15378"/>
        <dbReference type="ChEBI" id="CHEBI:16526"/>
        <dbReference type="ChEBI" id="CHEBI:33019"/>
        <dbReference type="ChEBI" id="CHEBI:37575"/>
        <dbReference type="ChEBI" id="CHEBI:57841"/>
        <dbReference type="ChEBI" id="CHEBI:62890"/>
        <dbReference type="EC" id="2.5.1.3"/>
    </reaction>
</comment>
<feature type="binding site" evidence="14">
    <location>
        <position position="461"/>
    </location>
    <ligand>
        <name>2-[(2R,5Z)-2-carboxy-4-methylthiazol-5(2H)-ylidene]ethyl phosphate</name>
        <dbReference type="ChEBI" id="CHEBI:62899"/>
    </ligand>
</feature>
<keyword evidence="7 15" id="KW-0418">Kinase</keyword>
<dbReference type="EC" id="2.5.1.3" evidence="14"/>
<keyword evidence="6 15" id="KW-0547">Nucleotide-binding</keyword>
<dbReference type="HAMAP" id="MF_00228">
    <property type="entry name" value="Thz_kinase"/>
    <property type="match status" value="1"/>
</dbReference>
<accession>A0ABS8F3M0</accession>
<dbReference type="SUPFAM" id="SSF51391">
    <property type="entry name" value="Thiamin phosphate synthase"/>
    <property type="match status" value="1"/>
</dbReference>
<dbReference type="InterPro" id="IPR000417">
    <property type="entry name" value="Hyethyz_kinase"/>
</dbReference>
<dbReference type="GO" id="GO:0004417">
    <property type="term" value="F:hydroxyethylthiazole kinase activity"/>
    <property type="evidence" value="ECO:0007669"/>
    <property type="project" value="UniProtKB-EC"/>
</dbReference>
<evidence type="ECO:0000256" key="10">
    <source>
        <dbReference type="ARBA" id="ARBA00022977"/>
    </source>
</evidence>
<evidence type="ECO:0000313" key="17">
    <source>
        <dbReference type="EMBL" id="MCC2157053.1"/>
    </source>
</evidence>
<reference evidence="17 18" key="1">
    <citation type="submission" date="2021-10" db="EMBL/GenBank/DDBJ databases">
        <title>Anaerobic single-cell dispensing facilitates the cultivation of human gut bacteria.</title>
        <authorList>
            <person name="Afrizal A."/>
        </authorList>
    </citation>
    <scope>NUCLEOTIDE SEQUENCE [LARGE SCALE GENOMIC DNA]</scope>
    <source>
        <strain evidence="17 18">CLA-AA-H247</strain>
    </source>
</reference>
<comment type="catalytic activity">
    <reaction evidence="11 14">
        <text>4-methyl-5-(2-phosphooxyethyl)-thiazole + 4-amino-2-methyl-5-(diphosphooxymethyl)pyrimidine + H(+) = thiamine phosphate + diphosphate</text>
        <dbReference type="Rhea" id="RHEA:22328"/>
        <dbReference type="ChEBI" id="CHEBI:15378"/>
        <dbReference type="ChEBI" id="CHEBI:33019"/>
        <dbReference type="ChEBI" id="CHEBI:37575"/>
        <dbReference type="ChEBI" id="CHEBI:57841"/>
        <dbReference type="ChEBI" id="CHEBI:58296"/>
        <dbReference type="EC" id="2.5.1.3"/>
    </reaction>
</comment>
<keyword evidence="8 15" id="KW-0067">ATP-binding</keyword>
<dbReference type="CDD" id="cd01170">
    <property type="entry name" value="THZ_kinase"/>
    <property type="match status" value="1"/>
</dbReference>
<comment type="pathway">
    <text evidence="2 15">Cofactor biosynthesis; thiamine diphosphate biosynthesis; 4-methyl-5-(2-phosphoethyl)-thiazole from 5-(2-hydroxyethyl)-4-methylthiazole: step 1/1.</text>
</comment>
<evidence type="ECO:0000256" key="9">
    <source>
        <dbReference type="ARBA" id="ARBA00022842"/>
    </source>
</evidence>
<comment type="catalytic activity">
    <reaction evidence="1 15">
        <text>5-(2-hydroxyethyl)-4-methylthiazole + ATP = 4-methyl-5-(2-phosphooxyethyl)-thiazole + ADP + H(+)</text>
        <dbReference type="Rhea" id="RHEA:24212"/>
        <dbReference type="ChEBI" id="CHEBI:15378"/>
        <dbReference type="ChEBI" id="CHEBI:17957"/>
        <dbReference type="ChEBI" id="CHEBI:30616"/>
        <dbReference type="ChEBI" id="CHEBI:58296"/>
        <dbReference type="ChEBI" id="CHEBI:456216"/>
        <dbReference type="EC" id="2.7.1.50"/>
    </reaction>
</comment>
<dbReference type="InterPro" id="IPR029056">
    <property type="entry name" value="Ribokinase-like"/>
</dbReference>
<keyword evidence="4 14" id="KW-0808">Transferase</keyword>